<evidence type="ECO:0000313" key="1">
    <source>
        <dbReference type="EMBL" id="KAH7938554.1"/>
    </source>
</evidence>
<dbReference type="Proteomes" id="UP000821865">
    <property type="component" value="Chromosome 8"/>
</dbReference>
<organism evidence="1 2">
    <name type="scientific">Dermacentor silvarum</name>
    <name type="common">Tick</name>
    <dbReference type="NCBI Taxonomy" id="543639"/>
    <lineage>
        <taxon>Eukaryota</taxon>
        <taxon>Metazoa</taxon>
        <taxon>Ecdysozoa</taxon>
        <taxon>Arthropoda</taxon>
        <taxon>Chelicerata</taxon>
        <taxon>Arachnida</taxon>
        <taxon>Acari</taxon>
        <taxon>Parasitiformes</taxon>
        <taxon>Ixodida</taxon>
        <taxon>Ixodoidea</taxon>
        <taxon>Ixodidae</taxon>
        <taxon>Rhipicephalinae</taxon>
        <taxon>Dermacentor</taxon>
    </lineage>
</organism>
<dbReference type="EMBL" id="CM023477">
    <property type="protein sequence ID" value="KAH7938554.1"/>
    <property type="molecule type" value="Genomic_DNA"/>
</dbReference>
<comment type="caution">
    <text evidence="1">The sequence shown here is derived from an EMBL/GenBank/DDBJ whole genome shotgun (WGS) entry which is preliminary data.</text>
</comment>
<evidence type="ECO:0000313" key="2">
    <source>
        <dbReference type="Proteomes" id="UP000821865"/>
    </source>
</evidence>
<keyword evidence="2" id="KW-1185">Reference proteome</keyword>
<reference evidence="1" key="1">
    <citation type="submission" date="2020-05" db="EMBL/GenBank/DDBJ databases">
        <title>Large-scale comparative analyses of tick genomes elucidate their genetic diversity and vector capacities.</title>
        <authorList>
            <person name="Jia N."/>
            <person name="Wang J."/>
            <person name="Shi W."/>
            <person name="Du L."/>
            <person name="Sun Y."/>
            <person name="Zhan W."/>
            <person name="Jiang J."/>
            <person name="Wang Q."/>
            <person name="Zhang B."/>
            <person name="Ji P."/>
            <person name="Sakyi L.B."/>
            <person name="Cui X."/>
            <person name="Yuan T."/>
            <person name="Jiang B."/>
            <person name="Yang W."/>
            <person name="Lam T.T.-Y."/>
            <person name="Chang Q."/>
            <person name="Ding S."/>
            <person name="Wang X."/>
            <person name="Zhu J."/>
            <person name="Ruan X."/>
            <person name="Zhao L."/>
            <person name="Wei J."/>
            <person name="Que T."/>
            <person name="Du C."/>
            <person name="Cheng J."/>
            <person name="Dai P."/>
            <person name="Han X."/>
            <person name="Huang E."/>
            <person name="Gao Y."/>
            <person name="Liu J."/>
            <person name="Shao H."/>
            <person name="Ye R."/>
            <person name="Li L."/>
            <person name="Wei W."/>
            <person name="Wang X."/>
            <person name="Wang C."/>
            <person name="Yang T."/>
            <person name="Huo Q."/>
            <person name="Li W."/>
            <person name="Guo W."/>
            <person name="Chen H."/>
            <person name="Zhou L."/>
            <person name="Ni X."/>
            <person name="Tian J."/>
            <person name="Zhou Y."/>
            <person name="Sheng Y."/>
            <person name="Liu T."/>
            <person name="Pan Y."/>
            <person name="Xia L."/>
            <person name="Li J."/>
            <person name="Zhao F."/>
            <person name="Cao W."/>
        </authorList>
    </citation>
    <scope>NUCLEOTIDE SEQUENCE</scope>
    <source>
        <strain evidence="1">Dsil-2018</strain>
    </source>
</reference>
<name>A0ACB8CCH5_DERSI</name>
<protein>
    <submittedName>
        <fullName evidence="1">Uncharacterized protein</fullName>
    </submittedName>
</protein>
<accession>A0ACB8CCH5</accession>
<proteinExistence type="predicted"/>
<sequence length="251" mass="28308">MLHAVPKPSPRDRKCHRRIKPSLECSKDRHGLTPKKDLVCPKAAKYAEDHTLRLHSAQKKLMEITKNHVFGSMLGDSCQLQFFQILLKTMSAKKYLEIGTFTGCSAVAAALALPPDGKVVALDLHEDLVNVGRPYWKEAGVEDKIELRLGPAVDSLDALLREGQAGTFDFVFIDADKENYDNYYEKSLQLVRKNGLIAIDNVLWRGMVYDTDDNSSQIMALRPFNKKLHDDQRIDVCLLPIADGLTFARKR</sequence>
<gene>
    <name evidence="1" type="ORF">HPB49_025084</name>
</gene>